<accession>A0A2S9V9E4</accession>
<dbReference type="AlphaFoldDB" id="A0A2S9V9E4"/>
<dbReference type="RefSeq" id="WP_105935020.1">
    <property type="nucleotide sequence ID" value="NZ_PVNP01000146.1"/>
</dbReference>
<feature type="transmembrane region" description="Helical" evidence="1">
    <location>
        <begin position="96"/>
        <end position="119"/>
    </location>
</feature>
<proteinExistence type="predicted"/>
<dbReference type="Proteomes" id="UP000238949">
    <property type="component" value="Unassembled WGS sequence"/>
</dbReference>
<dbReference type="EMBL" id="PVNP01000146">
    <property type="protein sequence ID" value="PRO73097.1"/>
    <property type="molecule type" value="Genomic_DNA"/>
</dbReference>
<feature type="transmembrane region" description="Helical" evidence="1">
    <location>
        <begin position="6"/>
        <end position="26"/>
    </location>
</feature>
<sequence>MLINTVILFIRDTLPVFLLFSFLLAQQGGNARYLLGGTLAGFLMAVGLYFNLSVVSEWFEGGGLELIKTLVLVVMLSGLGEFVRRQYQGNTSSTQWLSALLMVGITFINVIHFIIYLLAYWSASDAGTSLILGNVIGLGISLSVGVLLYVAVAAIRIQLIKLAVLTVFFAGQIAGIAMLLEQINLLPNQNRLWDTSGWVADDSEYGHFLNVLNGYEATPTGAYMLIYLAAVLFPVMYCYLYSLLIGKRQLTGDLK</sequence>
<gene>
    <name evidence="2" type="ORF">C6Y40_13405</name>
</gene>
<evidence type="ECO:0000313" key="2">
    <source>
        <dbReference type="EMBL" id="PRO73097.1"/>
    </source>
</evidence>
<keyword evidence="1" id="KW-0812">Transmembrane</keyword>
<organism evidence="2 3">
    <name type="scientific">Alteromonas alba</name>
    <dbReference type="NCBI Taxonomy" id="2079529"/>
    <lineage>
        <taxon>Bacteria</taxon>
        <taxon>Pseudomonadati</taxon>
        <taxon>Pseudomonadota</taxon>
        <taxon>Gammaproteobacteria</taxon>
        <taxon>Alteromonadales</taxon>
        <taxon>Alteromonadaceae</taxon>
        <taxon>Alteromonas/Salinimonas group</taxon>
        <taxon>Alteromonas</taxon>
    </lineage>
</organism>
<dbReference type="OrthoDB" id="5764104at2"/>
<keyword evidence="1" id="KW-0472">Membrane</keyword>
<evidence type="ECO:0000313" key="3">
    <source>
        <dbReference type="Proteomes" id="UP000238949"/>
    </source>
</evidence>
<protein>
    <submittedName>
        <fullName evidence="2">FTR1 family iron permease</fullName>
    </submittedName>
</protein>
<evidence type="ECO:0000256" key="1">
    <source>
        <dbReference type="SAM" id="Phobius"/>
    </source>
</evidence>
<feature type="transmembrane region" description="Helical" evidence="1">
    <location>
        <begin position="159"/>
        <end position="180"/>
    </location>
</feature>
<comment type="caution">
    <text evidence="2">The sequence shown here is derived from an EMBL/GenBank/DDBJ whole genome shotgun (WGS) entry which is preliminary data.</text>
</comment>
<reference evidence="3" key="1">
    <citation type="journal article" date="2020" name="Int. J. Syst. Evol. Microbiol.">
        <title>Alteromonas alba sp. nov., a marine bacterium isolated from the seawater of the West Pacific Ocean.</title>
        <authorList>
            <person name="Sun C."/>
            <person name="Wu Y.-H."/>
            <person name="Xamxidin M."/>
            <person name="Cheng H."/>
            <person name="Xu X.-W."/>
        </authorList>
    </citation>
    <scope>NUCLEOTIDE SEQUENCE [LARGE SCALE GENOMIC DNA]</scope>
    <source>
        <strain evidence="3">190</strain>
    </source>
</reference>
<name>A0A2S9V9E4_9ALTE</name>
<feature type="transmembrane region" description="Helical" evidence="1">
    <location>
        <begin position="33"/>
        <end position="54"/>
    </location>
</feature>
<keyword evidence="3" id="KW-1185">Reference proteome</keyword>
<keyword evidence="1" id="KW-1133">Transmembrane helix</keyword>
<feature type="transmembrane region" description="Helical" evidence="1">
    <location>
        <begin position="222"/>
        <end position="245"/>
    </location>
</feature>
<feature type="transmembrane region" description="Helical" evidence="1">
    <location>
        <begin position="66"/>
        <end position="84"/>
    </location>
</feature>
<feature type="transmembrane region" description="Helical" evidence="1">
    <location>
        <begin position="131"/>
        <end position="152"/>
    </location>
</feature>